<name>A9NEJ9_ACHLI</name>
<evidence type="ECO:0000313" key="1">
    <source>
        <dbReference type="EMBL" id="ABX80779.1"/>
    </source>
</evidence>
<dbReference type="eggNOG" id="ENOG50338XE">
    <property type="taxonomic scope" value="Bacteria"/>
</dbReference>
<dbReference type="AlphaFoldDB" id="A9NEJ9"/>
<accession>A9NEJ9</accession>
<keyword evidence="2" id="KW-1185">Reference proteome</keyword>
<organism evidence="1 2">
    <name type="scientific">Acholeplasma laidlawii (strain PG-8A)</name>
    <dbReference type="NCBI Taxonomy" id="441768"/>
    <lineage>
        <taxon>Bacteria</taxon>
        <taxon>Bacillati</taxon>
        <taxon>Mycoplasmatota</taxon>
        <taxon>Mollicutes</taxon>
        <taxon>Acholeplasmatales</taxon>
        <taxon>Acholeplasmataceae</taxon>
        <taxon>Acholeplasma</taxon>
    </lineage>
</organism>
<dbReference type="EMBL" id="CP000896">
    <property type="protein sequence ID" value="ABX80779.1"/>
    <property type="molecule type" value="Genomic_DNA"/>
</dbReference>
<proteinExistence type="predicted"/>
<evidence type="ECO:0008006" key="3">
    <source>
        <dbReference type="Google" id="ProtNLM"/>
    </source>
</evidence>
<reference evidence="1 2" key="1">
    <citation type="journal article" date="2011" name="J. Bacteriol.">
        <title>Complete genome and proteome of Acholeplasma laidlawii.</title>
        <authorList>
            <person name="Lazarev V.N."/>
            <person name="Levitskii S.A."/>
            <person name="Basovskii Y.I."/>
            <person name="Chukin M.M."/>
            <person name="Akopian T.A."/>
            <person name="Vereshchagin V.V."/>
            <person name="Kostrjukova E.S."/>
            <person name="Kovaleva G.Y."/>
            <person name="Kazanov M.D."/>
            <person name="Malko D.B."/>
            <person name="Vitreschak A.G."/>
            <person name="Sernova N.V."/>
            <person name="Gelfand M.S."/>
            <person name="Demina I.A."/>
            <person name="Serebryakova M.V."/>
            <person name="Galyamina M.A."/>
            <person name="Vtyurin N.N."/>
            <person name="Rogov S.I."/>
            <person name="Alexeev D.G."/>
            <person name="Ladygina V.G."/>
            <person name="Govorun V.M."/>
        </authorList>
    </citation>
    <scope>NUCLEOTIDE SEQUENCE [LARGE SCALE GENOMIC DNA]</scope>
    <source>
        <strain evidence="1 2">PG-8A</strain>
    </source>
</reference>
<dbReference type="Proteomes" id="UP000008558">
    <property type="component" value="Chromosome"/>
</dbReference>
<dbReference type="KEGG" id="acl:ACL_0153"/>
<dbReference type="SUPFAM" id="SSF53795">
    <property type="entry name" value="PEP carboxykinase-like"/>
    <property type="match status" value="1"/>
</dbReference>
<gene>
    <name evidence="1" type="ordered locus">ACL_0153</name>
</gene>
<dbReference type="STRING" id="441768.ACL_0153"/>
<dbReference type="InterPro" id="IPR027417">
    <property type="entry name" value="P-loop_NTPase"/>
</dbReference>
<dbReference type="HOGENOM" id="CLU_078434_1_1_14"/>
<protein>
    <recommendedName>
        <fullName evidence="3">SynChlorMet cassette protein ScmC</fullName>
    </recommendedName>
</protein>
<dbReference type="Gene3D" id="3.40.50.300">
    <property type="entry name" value="P-loop containing nucleotide triphosphate hydrolases"/>
    <property type="match status" value="1"/>
</dbReference>
<sequence>MVVIHMKKYLIAGLVIEFDYRYDQYFKNNIENYIYEGSREVDHTITVKYALELQKPTSKLHRIFSKSVSGLKAYMNYDENYRNIEIWIDEDTFTDAATAEYVYTGMIFLELAQRHGLLPLHGSAINYKGDVILFAAPSGTGKSTHARMWKHLFKDDVSWVNDDKPLLDVTSEGIFVYGAPFSGQYSSNTNDKKPLKAIVFLQQGITDNVQKLNEKEALKHLMTNTLRPTEEALWDQALNHFEQIIKEIPIYLLDASLSTSAVKSIKKAIYNE</sequence>
<evidence type="ECO:0000313" key="2">
    <source>
        <dbReference type="Proteomes" id="UP000008558"/>
    </source>
</evidence>